<evidence type="ECO:0000313" key="11">
    <source>
        <dbReference type="EMBL" id="RFU94962.1"/>
    </source>
</evidence>
<dbReference type="GO" id="GO:0004834">
    <property type="term" value="F:tryptophan synthase activity"/>
    <property type="evidence" value="ECO:0007669"/>
    <property type="project" value="UniProtKB-UniRule"/>
</dbReference>
<keyword evidence="7 9" id="KW-0456">Lyase</keyword>
<gene>
    <name evidence="9" type="primary">trpA</name>
    <name evidence="11" type="ORF">DYP60_06990</name>
</gene>
<dbReference type="Gene3D" id="3.20.20.70">
    <property type="entry name" value="Aldolase class I"/>
    <property type="match status" value="1"/>
</dbReference>
<keyword evidence="12" id="KW-1185">Reference proteome</keyword>
<dbReference type="RefSeq" id="WP_117330174.1">
    <property type="nucleotide sequence ID" value="NZ_QUWK01000006.1"/>
</dbReference>
<dbReference type="InterPro" id="IPR011060">
    <property type="entry name" value="RibuloseP-bd_barrel"/>
</dbReference>
<dbReference type="EMBL" id="QUWK01000006">
    <property type="protein sequence ID" value="RFU94962.1"/>
    <property type="molecule type" value="Genomic_DNA"/>
</dbReference>
<comment type="subunit">
    <text evidence="3 9">Tetramer of two alpha and two beta chains.</text>
</comment>
<accession>A0A372MGT1</accession>
<dbReference type="Pfam" id="PF00290">
    <property type="entry name" value="Trp_syntA"/>
    <property type="match status" value="1"/>
</dbReference>
<organism evidence="11 12">
    <name type="scientific">Sphaerochaeta halotolerans</name>
    <dbReference type="NCBI Taxonomy" id="2293840"/>
    <lineage>
        <taxon>Bacteria</taxon>
        <taxon>Pseudomonadati</taxon>
        <taxon>Spirochaetota</taxon>
        <taxon>Spirochaetia</taxon>
        <taxon>Spirochaetales</taxon>
        <taxon>Sphaerochaetaceae</taxon>
        <taxon>Sphaerochaeta</taxon>
    </lineage>
</organism>
<comment type="pathway">
    <text evidence="2 9">Amino-acid biosynthesis; L-tryptophan biosynthesis; L-tryptophan from chorismate: step 5/5.</text>
</comment>
<dbReference type="FunFam" id="3.20.20.70:FF:000037">
    <property type="entry name" value="Tryptophan synthase alpha chain"/>
    <property type="match status" value="1"/>
</dbReference>
<keyword evidence="5 9" id="KW-0822">Tryptophan biosynthesis</keyword>
<dbReference type="EC" id="4.2.1.20" evidence="9"/>
<evidence type="ECO:0000256" key="5">
    <source>
        <dbReference type="ARBA" id="ARBA00022822"/>
    </source>
</evidence>
<dbReference type="AlphaFoldDB" id="A0A372MGT1"/>
<feature type="active site" description="Proton acceptor" evidence="9">
    <location>
        <position position="56"/>
    </location>
</feature>
<dbReference type="Proteomes" id="UP000264002">
    <property type="component" value="Unassembled WGS sequence"/>
</dbReference>
<reference evidence="12" key="1">
    <citation type="submission" date="2018-08" db="EMBL/GenBank/DDBJ databases">
        <authorList>
            <person name="Grouzdev D.S."/>
            <person name="Krutkina M.S."/>
        </authorList>
    </citation>
    <scope>NUCLEOTIDE SEQUENCE [LARGE SCALE GENOMIC DNA]</scope>
    <source>
        <strain evidence="12">4-11</strain>
    </source>
</reference>
<dbReference type="HAMAP" id="MF_00131">
    <property type="entry name" value="Trp_synth_alpha"/>
    <property type="match status" value="1"/>
</dbReference>
<comment type="function">
    <text evidence="1 9">The alpha subunit is responsible for the aldol cleavage of indoleglycerol phosphate to indole and glyceraldehyde 3-phosphate.</text>
</comment>
<dbReference type="GO" id="GO:0005829">
    <property type="term" value="C:cytosol"/>
    <property type="evidence" value="ECO:0007669"/>
    <property type="project" value="TreeGrafter"/>
</dbReference>
<dbReference type="CDD" id="cd04724">
    <property type="entry name" value="Tryptophan_synthase_alpha"/>
    <property type="match status" value="1"/>
</dbReference>
<comment type="caution">
    <text evidence="11">The sequence shown here is derived from an EMBL/GenBank/DDBJ whole genome shotgun (WGS) entry which is preliminary data.</text>
</comment>
<dbReference type="UniPathway" id="UPA00035">
    <property type="reaction ID" value="UER00044"/>
</dbReference>
<dbReference type="InterPro" id="IPR018204">
    <property type="entry name" value="Trp_synthase_alpha_AS"/>
</dbReference>
<protein>
    <recommendedName>
        <fullName evidence="9">Tryptophan synthase alpha chain</fullName>
        <ecNumber evidence="9">4.2.1.20</ecNumber>
    </recommendedName>
</protein>
<comment type="catalytic activity">
    <reaction evidence="8 9">
        <text>(1S,2R)-1-C-(indol-3-yl)glycerol 3-phosphate + L-serine = D-glyceraldehyde 3-phosphate + L-tryptophan + H2O</text>
        <dbReference type="Rhea" id="RHEA:10532"/>
        <dbReference type="ChEBI" id="CHEBI:15377"/>
        <dbReference type="ChEBI" id="CHEBI:33384"/>
        <dbReference type="ChEBI" id="CHEBI:57912"/>
        <dbReference type="ChEBI" id="CHEBI:58866"/>
        <dbReference type="ChEBI" id="CHEBI:59776"/>
        <dbReference type="EC" id="4.2.1.20"/>
    </reaction>
</comment>
<dbReference type="InterPro" id="IPR002028">
    <property type="entry name" value="Trp_synthase_suA"/>
</dbReference>
<proteinExistence type="inferred from homology"/>
<evidence type="ECO:0000256" key="8">
    <source>
        <dbReference type="ARBA" id="ARBA00049047"/>
    </source>
</evidence>
<dbReference type="PANTHER" id="PTHR43406">
    <property type="entry name" value="TRYPTOPHAN SYNTHASE, ALPHA CHAIN"/>
    <property type="match status" value="1"/>
</dbReference>
<evidence type="ECO:0000256" key="1">
    <source>
        <dbReference type="ARBA" id="ARBA00003365"/>
    </source>
</evidence>
<dbReference type="NCBIfam" id="TIGR00262">
    <property type="entry name" value="trpA"/>
    <property type="match status" value="1"/>
</dbReference>
<keyword evidence="6 9" id="KW-0057">Aromatic amino acid biosynthesis</keyword>
<sequence length="258" mass="28238">MNDRIQNAFSNGKAFIPFVTCADPDISLTEELVLAMVDSGADLVELGLPFSDPIAEGPVIQQADERALASGFKIHDLFTLIERLRNHTQIPLVCMTYLNPVYRYQKDRFLMSAKQAGLDGMIIPDLPYEEQGEIKGSCKTHEIKLISMISPTSRERIITVSKNSEGFLYCVSSLGVTGMRASLTDNAKEMVELAKAHSNTPCAVGFGIHTPEQAHLIASYADGIIVGSAIMNIIAEKGSESVQPVSRYVQQMKQAIMV</sequence>
<dbReference type="InterPro" id="IPR013785">
    <property type="entry name" value="Aldolase_TIM"/>
</dbReference>
<feature type="active site" description="Proton acceptor" evidence="9">
    <location>
        <position position="45"/>
    </location>
</feature>
<evidence type="ECO:0000256" key="4">
    <source>
        <dbReference type="ARBA" id="ARBA00022605"/>
    </source>
</evidence>
<evidence type="ECO:0000256" key="2">
    <source>
        <dbReference type="ARBA" id="ARBA00004733"/>
    </source>
</evidence>
<evidence type="ECO:0000256" key="6">
    <source>
        <dbReference type="ARBA" id="ARBA00023141"/>
    </source>
</evidence>
<evidence type="ECO:0000313" key="12">
    <source>
        <dbReference type="Proteomes" id="UP000264002"/>
    </source>
</evidence>
<keyword evidence="4 9" id="KW-0028">Amino-acid biosynthesis</keyword>
<dbReference type="SUPFAM" id="SSF51366">
    <property type="entry name" value="Ribulose-phoshate binding barrel"/>
    <property type="match status" value="1"/>
</dbReference>
<dbReference type="PROSITE" id="PS00167">
    <property type="entry name" value="TRP_SYNTHASE_ALPHA"/>
    <property type="match status" value="1"/>
</dbReference>
<evidence type="ECO:0000256" key="3">
    <source>
        <dbReference type="ARBA" id="ARBA00011270"/>
    </source>
</evidence>
<dbReference type="PANTHER" id="PTHR43406:SF1">
    <property type="entry name" value="TRYPTOPHAN SYNTHASE ALPHA CHAIN, CHLOROPLASTIC"/>
    <property type="match status" value="1"/>
</dbReference>
<evidence type="ECO:0000256" key="10">
    <source>
        <dbReference type="RuleBase" id="RU003662"/>
    </source>
</evidence>
<name>A0A372MGT1_9SPIR</name>
<reference evidence="11 12" key="2">
    <citation type="submission" date="2018-09" db="EMBL/GenBank/DDBJ databases">
        <title>Genome of Sphaerochaeta halotolerans strain 4-11.</title>
        <authorList>
            <person name="Nazina T.N."/>
            <person name="Sokolova D.S."/>
        </authorList>
    </citation>
    <scope>NUCLEOTIDE SEQUENCE [LARGE SCALE GENOMIC DNA]</scope>
    <source>
        <strain evidence="11 12">4-11</strain>
    </source>
</reference>
<comment type="similarity">
    <text evidence="9 10">Belongs to the TrpA family.</text>
</comment>
<evidence type="ECO:0000256" key="7">
    <source>
        <dbReference type="ARBA" id="ARBA00023239"/>
    </source>
</evidence>
<evidence type="ECO:0000256" key="9">
    <source>
        <dbReference type="HAMAP-Rule" id="MF_00131"/>
    </source>
</evidence>